<keyword evidence="1" id="KW-0812">Transmembrane</keyword>
<proteinExistence type="predicted"/>
<reference evidence="2 3" key="1">
    <citation type="submission" date="2018-05" db="EMBL/GenBank/DDBJ databases">
        <title>Vibrio limimaris sp. nov., isolated from marine sediment.</title>
        <authorList>
            <person name="Li C.-M."/>
        </authorList>
    </citation>
    <scope>NUCLEOTIDE SEQUENCE [LARGE SCALE GENOMIC DNA]</scope>
    <source>
        <strain evidence="2 3">E4404</strain>
    </source>
</reference>
<name>A0A2U3B4T8_9VIBR</name>
<keyword evidence="1" id="KW-1133">Transmembrane helix</keyword>
<feature type="transmembrane region" description="Helical" evidence="1">
    <location>
        <begin position="54"/>
        <end position="73"/>
    </location>
</feature>
<dbReference type="EMBL" id="QFWT01000017">
    <property type="protein sequence ID" value="PWI31735.1"/>
    <property type="molecule type" value="Genomic_DNA"/>
</dbReference>
<evidence type="ECO:0000313" key="3">
    <source>
        <dbReference type="Proteomes" id="UP000245362"/>
    </source>
</evidence>
<evidence type="ECO:0000313" key="2">
    <source>
        <dbReference type="EMBL" id="PWI31735.1"/>
    </source>
</evidence>
<dbReference type="Proteomes" id="UP000245362">
    <property type="component" value="Unassembled WGS sequence"/>
</dbReference>
<keyword evidence="1" id="KW-0472">Membrane</keyword>
<organism evidence="2 3">
    <name type="scientific">Vibrio albus</name>
    <dbReference type="NCBI Taxonomy" id="2200953"/>
    <lineage>
        <taxon>Bacteria</taxon>
        <taxon>Pseudomonadati</taxon>
        <taxon>Pseudomonadota</taxon>
        <taxon>Gammaproteobacteria</taxon>
        <taxon>Vibrionales</taxon>
        <taxon>Vibrionaceae</taxon>
        <taxon>Vibrio</taxon>
    </lineage>
</organism>
<sequence length="75" mass="8385">MKMPILHQRKLTAAIKTNLENRLQNEARQAPKAKKKARLITNDMDSPSRGSATLTWYLLALEAPCLIILILAVST</sequence>
<gene>
    <name evidence="2" type="ORF">DI392_19190</name>
</gene>
<accession>A0A2U3B4T8</accession>
<keyword evidence="3" id="KW-1185">Reference proteome</keyword>
<evidence type="ECO:0000256" key="1">
    <source>
        <dbReference type="SAM" id="Phobius"/>
    </source>
</evidence>
<protein>
    <submittedName>
        <fullName evidence="2">Uncharacterized protein</fullName>
    </submittedName>
</protein>
<comment type="caution">
    <text evidence="2">The sequence shown here is derived from an EMBL/GenBank/DDBJ whole genome shotgun (WGS) entry which is preliminary data.</text>
</comment>
<dbReference type="AlphaFoldDB" id="A0A2U3B4T8"/>